<evidence type="ECO:0000259" key="7">
    <source>
        <dbReference type="PROSITE" id="PS51352"/>
    </source>
</evidence>
<dbReference type="EMBL" id="CP119918">
    <property type="protein sequence ID" value="WFD15684.1"/>
    <property type="molecule type" value="Genomic_DNA"/>
</dbReference>
<dbReference type="SUPFAM" id="SSF51905">
    <property type="entry name" value="FAD/NAD(P)-binding domain"/>
    <property type="match status" value="2"/>
</dbReference>
<dbReference type="Pfam" id="PF00085">
    <property type="entry name" value="Thioredoxin"/>
    <property type="match status" value="1"/>
</dbReference>
<organism evidence="8 9">
    <name type="scientific">Malassezia arunalokei</name>
    <dbReference type="NCBI Taxonomy" id="1514897"/>
    <lineage>
        <taxon>Eukaryota</taxon>
        <taxon>Fungi</taxon>
        <taxon>Dikarya</taxon>
        <taxon>Basidiomycota</taxon>
        <taxon>Ustilaginomycotina</taxon>
        <taxon>Malasseziomycetes</taxon>
        <taxon>Malasseziales</taxon>
        <taxon>Malasseziaceae</taxon>
        <taxon>Malassezia</taxon>
    </lineage>
</organism>
<evidence type="ECO:0000256" key="5">
    <source>
        <dbReference type="ARBA" id="ARBA00023002"/>
    </source>
</evidence>
<reference evidence="8 9" key="1">
    <citation type="submission" date="2023-03" db="EMBL/GenBank/DDBJ databases">
        <title>Mating type loci evolution in Malassezia.</title>
        <authorList>
            <person name="Coelho M.A."/>
        </authorList>
    </citation>
    <scope>NUCLEOTIDE SEQUENCE [LARGE SCALE GENOMIC DNA]</scope>
    <source>
        <strain evidence="8 9">CBS 13387</strain>
    </source>
</reference>
<dbReference type="NCBIfam" id="TIGR01068">
    <property type="entry name" value="thioredoxin"/>
    <property type="match status" value="1"/>
</dbReference>
<dbReference type="SUPFAM" id="SSF52833">
    <property type="entry name" value="Thioredoxin-like"/>
    <property type="match status" value="1"/>
</dbReference>
<name>A0AAJ6CJT1_9BASI</name>
<evidence type="ECO:0000256" key="4">
    <source>
        <dbReference type="ARBA" id="ARBA00022827"/>
    </source>
</evidence>
<proteinExistence type="inferred from homology"/>
<dbReference type="InterPro" id="IPR017937">
    <property type="entry name" value="Thioredoxin_CS"/>
</dbReference>
<dbReference type="InterPro" id="IPR005746">
    <property type="entry name" value="Thioredoxin"/>
</dbReference>
<protein>
    <recommendedName>
        <fullName evidence="2">Thioredoxin</fullName>
    </recommendedName>
</protein>
<dbReference type="InterPro" id="IPR036188">
    <property type="entry name" value="FAD/NAD-bd_sf"/>
</dbReference>
<evidence type="ECO:0000256" key="6">
    <source>
        <dbReference type="ARBA" id="ARBA00023157"/>
    </source>
</evidence>
<keyword evidence="9" id="KW-1185">Reference proteome</keyword>
<evidence type="ECO:0000256" key="2">
    <source>
        <dbReference type="ARBA" id="ARBA00020570"/>
    </source>
</evidence>
<dbReference type="GO" id="GO:0050660">
    <property type="term" value="F:flavin adenine dinucleotide binding"/>
    <property type="evidence" value="ECO:0007669"/>
    <property type="project" value="InterPro"/>
</dbReference>
<sequence length="703" mass="79009">MSLYVTPTSLPNGAQLLQDPVNLNGIPTEYHDIVCIGAGFSGVSMACKLKRRYHTMPDMVVLERLGGPSGTWEANQYPGCACDVPSPVYSLSFRQKSDWSGFFPRQPELRAYIHQVMTEYGIEKLFRYHTVGLEARYDADTHLWHVVTATYDPQNPQVATQYTHYVCKLFIQAVGGLSEPNCCDIPGHENFQGPIFHSACWDHSVDLKNKNVIVVGNGCSATQFVPEVAKEAKHVTQFVRSKHWYGPLPDFGFAKKDWYRWLLTKFPVLLWSQRFLIWLVLESHFSMATNTWYGKLMRHMYEKECRAHVKKLAPPKYHDQLIPRSNELIAACRRRVLDNTYLPSLWRENLDLETSELVQIEHNAVVTKDGRRIPADVIVMGNGFSTKAAGSPLKVRGKTMSIHEHHNKFGFGSPVSYRTAYLTDFPNMCILVGPNSGTGHMSVLFTSERVQEMLLSVGKDVLESPRPHDDAIAHLPGAPMKEVPGPVIPTFEVKAEALINERNWIDAKMENLVFVKCDSWYRDSKTGRVTGVYPDWQWKFMLRCWFPVWNDFVFTGSTSGPTHPASSLWQKIGGCLGLAGLGAPATGLPYIDFYTMGVQPIKSYDEFKQVTGTDKIVVIDFWATWCGPCKMIGPIFEKIAETPAGEKLGFYKVDVDEQSQIASEVGIRAMPTFAFFKNGEKIETVVGADPSKLQAAISKIAGV</sequence>
<dbReference type="InterPro" id="IPR020946">
    <property type="entry name" value="Flavin_mOase-like"/>
</dbReference>
<dbReference type="Pfam" id="PF13450">
    <property type="entry name" value="NAD_binding_8"/>
    <property type="match status" value="1"/>
</dbReference>
<dbReference type="AlphaFoldDB" id="A0AAJ6CJT1"/>
<dbReference type="FunFam" id="3.40.30.10:FF:000245">
    <property type="entry name" value="Thioredoxin"/>
    <property type="match status" value="1"/>
</dbReference>
<dbReference type="Gene3D" id="3.50.50.60">
    <property type="entry name" value="FAD/NAD(P)-binding domain"/>
    <property type="match status" value="3"/>
</dbReference>
<evidence type="ECO:0000256" key="3">
    <source>
        <dbReference type="ARBA" id="ARBA00022630"/>
    </source>
</evidence>
<dbReference type="PROSITE" id="PS00194">
    <property type="entry name" value="THIOREDOXIN_1"/>
    <property type="match status" value="1"/>
</dbReference>
<accession>A0AAJ6CJT1</accession>
<keyword evidence="3" id="KW-0285">Flavoprotein</keyword>
<dbReference type="Gene3D" id="3.40.30.10">
    <property type="entry name" value="Glutaredoxin"/>
    <property type="match status" value="1"/>
</dbReference>
<dbReference type="PRINTS" id="PR00421">
    <property type="entry name" value="THIOREDOXIN"/>
</dbReference>
<dbReference type="InterPro" id="IPR036249">
    <property type="entry name" value="Thioredoxin-like_sf"/>
</dbReference>
<comment type="similarity">
    <text evidence="1">Belongs to the FAD-binding monooxygenase family.</text>
</comment>
<dbReference type="InterPro" id="IPR013766">
    <property type="entry name" value="Thioredoxin_domain"/>
</dbReference>
<dbReference type="CDD" id="cd02947">
    <property type="entry name" value="TRX_family"/>
    <property type="match status" value="1"/>
</dbReference>
<gene>
    <name evidence="8" type="ORF">MARU1_001706</name>
</gene>
<keyword evidence="6" id="KW-1015">Disulfide bond</keyword>
<dbReference type="InterPro" id="IPR051209">
    <property type="entry name" value="FAD-bind_Monooxygenase_sf"/>
</dbReference>
<dbReference type="PANTHER" id="PTHR42877">
    <property type="entry name" value="L-ORNITHINE N(5)-MONOOXYGENASE-RELATED"/>
    <property type="match status" value="1"/>
</dbReference>
<dbReference type="Pfam" id="PF00743">
    <property type="entry name" value="FMO-like"/>
    <property type="match status" value="1"/>
</dbReference>
<keyword evidence="4" id="KW-0274">FAD</keyword>
<feature type="domain" description="Thioredoxin" evidence="7">
    <location>
        <begin position="577"/>
        <end position="702"/>
    </location>
</feature>
<evidence type="ECO:0000313" key="8">
    <source>
        <dbReference type="EMBL" id="WFD15684.1"/>
    </source>
</evidence>
<dbReference type="PANTHER" id="PTHR42877:SF5">
    <property type="entry name" value="L-ORNITHINE N(5)-MONOOXYGENASE-RELATED"/>
    <property type="match status" value="1"/>
</dbReference>
<dbReference type="GO" id="GO:0015035">
    <property type="term" value="F:protein-disulfide reductase activity"/>
    <property type="evidence" value="ECO:0007669"/>
    <property type="project" value="InterPro"/>
</dbReference>
<dbReference type="Proteomes" id="UP001217582">
    <property type="component" value="Chromosome 3"/>
</dbReference>
<evidence type="ECO:0000313" key="9">
    <source>
        <dbReference type="Proteomes" id="UP001217582"/>
    </source>
</evidence>
<dbReference type="GO" id="GO:0050661">
    <property type="term" value="F:NADP binding"/>
    <property type="evidence" value="ECO:0007669"/>
    <property type="project" value="InterPro"/>
</dbReference>
<keyword evidence="5" id="KW-0560">Oxidoreductase</keyword>
<dbReference type="PROSITE" id="PS51352">
    <property type="entry name" value="THIOREDOXIN_2"/>
    <property type="match status" value="1"/>
</dbReference>
<dbReference type="GO" id="GO:0004499">
    <property type="term" value="F:N,N-dimethylaniline monooxygenase activity"/>
    <property type="evidence" value="ECO:0007669"/>
    <property type="project" value="InterPro"/>
</dbReference>
<evidence type="ECO:0000256" key="1">
    <source>
        <dbReference type="ARBA" id="ARBA00010139"/>
    </source>
</evidence>